<feature type="compositionally biased region" description="Polar residues" evidence="1">
    <location>
        <begin position="11"/>
        <end position="32"/>
    </location>
</feature>
<feature type="region of interest" description="Disordered" evidence="1">
    <location>
        <begin position="1"/>
        <end position="39"/>
    </location>
</feature>
<sequence length="154" mass="17576">MAFTYRKYQSDPASGDSNYEISHTNSESTNLHLHSHRDPPEQHSYAVVNIWKKVQGELKLLGQQMVPVDQILATQLSSGALLGANQLPGNVLNQLAHEEWKDEYEAGKQVDEKQYAQKLVTWLNRVLDVPPGFNSHLRDDLMEAARKPERTNRR</sequence>
<dbReference type="Proteomes" id="UP000440578">
    <property type="component" value="Unassembled WGS sequence"/>
</dbReference>
<dbReference type="AlphaFoldDB" id="A0A6A4VMD3"/>
<name>A0A6A4VMD3_AMPAM</name>
<evidence type="ECO:0000313" key="3">
    <source>
        <dbReference type="Proteomes" id="UP000440578"/>
    </source>
</evidence>
<reference evidence="2 3" key="1">
    <citation type="submission" date="2019-07" db="EMBL/GenBank/DDBJ databases">
        <title>Draft genome assembly of a fouling barnacle, Amphibalanus amphitrite (Darwin, 1854): The first reference genome for Thecostraca.</title>
        <authorList>
            <person name="Kim W."/>
        </authorList>
    </citation>
    <scope>NUCLEOTIDE SEQUENCE [LARGE SCALE GENOMIC DNA]</scope>
    <source>
        <strain evidence="2">SNU_AA5</strain>
        <tissue evidence="2">Soma without cirri and trophi</tissue>
    </source>
</reference>
<comment type="caution">
    <text evidence="2">The sequence shown here is derived from an EMBL/GenBank/DDBJ whole genome shotgun (WGS) entry which is preliminary data.</text>
</comment>
<dbReference type="EMBL" id="VIIS01001881">
    <property type="protein sequence ID" value="KAF0291438.1"/>
    <property type="molecule type" value="Genomic_DNA"/>
</dbReference>
<keyword evidence="3" id="KW-1185">Reference proteome</keyword>
<proteinExistence type="predicted"/>
<accession>A0A6A4VMD3</accession>
<evidence type="ECO:0000313" key="2">
    <source>
        <dbReference type="EMBL" id="KAF0291438.1"/>
    </source>
</evidence>
<organism evidence="2 3">
    <name type="scientific">Amphibalanus amphitrite</name>
    <name type="common">Striped barnacle</name>
    <name type="synonym">Balanus amphitrite</name>
    <dbReference type="NCBI Taxonomy" id="1232801"/>
    <lineage>
        <taxon>Eukaryota</taxon>
        <taxon>Metazoa</taxon>
        <taxon>Ecdysozoa</taxon>
        <taxon>Arthropoda</taxon>
        <taxon>Crustacea</taxon>
        <taxon>Multicrustacea</taxon>
        <taxon>Cirripedia</taxon>
        <taxon>Thoracica</taxon>
        <taxon>Thoracicalcarea</taxon>
        <taxon>Balanomorpha</taxon>
        <taxon>Balanoidea</taxon>
        <taxon>Balanidae</taxon>
        <taxon>Amphibalaninae</taxon>
        <taxon>Amphibalanus</taxon>
    </lineage>
</organism>
<evidence type="ECO:0000256" key="1">
    <source>
        <dbReference type="SAM" id="MobiDB-lite"/>
    </source>
</evidence>
<gene>
    <name evidence="2" type="ORF">FJT64_010446</name>
</gene>
<protein>
    <submittedName>
        <fullName evidence="2">Uncharacterized protein</fullName>
    </submittedName>
</protein>